<evidence type="ECO:0000313" key="3">
    <source>
        <dbReference type="EMBL" id="MBB5155091.1"/>
    </source>
</evidence>
<organism evidence="3 4">
    <name type="scientific">Saccharopolyspora phatthalungensis</name>
    <dbReference type="NCBI Taxonomy" id="664693"/>
    <lineage>
        <taxon>Bacteria</taxon>
        <taxon>Bacillati</taxon>
        <taxon>Actinomycetota</taxon>
        <taxon>Actinomycetes</taxon>
        <taxon>Pseudonocardiales</taxon>
        <taxon>Pseudonocardiaceae</taxon>
        <taxon>Saccharopolyspora</taxon>
    </lineage>
</organism>
<proteinExistence type="predicted"/>
<keyword evidence="2" id="KW-1133">Transmembrane helix</keyword>
<dbReference type="Proteomes" id="UP000584374">
    <property type="component" value="Unassembled WGS sequence"/>
</dbReference>
<gene>
    <name evidence="3" type="ORF">BJ970_002625</name>
</gene>
<evidence type="ECO:0000313" key="4">
    <source>
        <dbReference type="Proteomes" id="UP000584374"/>
    </source>
</evidence>
<feature type="transmembrane region" description="Helical" evidence="2">
    <location>
        <begin position="198"/>
        <end position="227"/>
    </location>
</feature>
<dbReference type="AlphaFoldDB" id="A0A840Q5X0"/>
<sequence length="251" mass="26590">MRADRRCGSWSDTVPSCSRSGHGFRPLPEAHAPPVDARDRGGANLTAVSPCGGPLVLHIDLDVINCAELSGLCFPVTDGPTASGVPGQRKQSAVWRDLGGEHRAAPAHPPEQQTFLPSTITELFQRRKASTALSGLSCRAKAEPPCRDESPLTGARRCHEPGGAIRHAPPGPGCLTRTVRVPGGTACSPSDDRRRRQWMLIGLAFVSGLAMSALSTGISLMFLAFVAPNPGSITQSNRLNACYVALRVSRQ</sequence>
<keyword evidence="2" id="KW-0472">Membrane</keyword>
<keyword evidence="2" id="KW-0812">Transmembrane</keyword>
<evidence type="ECO:0000256" key="2">
    <source>
        <dbReference type="SAM" id="Phobius"/>
    </source>
</evidence>
<comment type="caution">
    <text evidence="3">The sequence shown here is derived from an EMBL/GenBank/DDBJ whole genome shotgun (WGS) entry which is preliminary data.</text>
</comment>
<feature type="compositionally biased region" description="Polar residues" evidence="1">
    <location>
        <begin position="10"/>
        <end position="19"/>
    </location>
</feature>
<dbReference type="EMBL" id="JACHIW010000001">
    <property type="protein sequence ID" value="MBB5155091.1"/>
    <property type="molecule type" value="Genomic_DNA"/>
</dbReference>
<keyword evidence="4" id="KW-1185">Reference proteome</keyword>
<reference evidence="3 4" key="1">
    <citation type="submission" date="2020-08" db="EMBL/GenBank/DDBJ databases">
        <title>Sequencing the genomes of 1000 actinobacteria strains.</title>
        <authorList>
            <person name="Klenk H.-P."/>
        </authorList>
    </citation>
    <scope>NUCLEOTIDE SEQUENCE [LARGE SCALE GENOMIC DNA]</scope>
    <source>
        <strain evidence="3 4">DSM 45584</strain>
    </source>
</reference>
<protein>
    <submittedName>
        <fullName evidence="3">Uncharacterized protein</fullName>
    </submittedName>
</protein>
<evidence type="ECO:0000256" key="1">
    <source>
        <dbReference type="SAM" id="MobiDB-lite"/>
    </source>
</evidence>
<feature type="region of interest" description="Disordered" evidence="1">
    <location>
        <begin position="1"/>
        <end position="38"/>
    </location>
</feature>
<name>A0A840Q5X0_9PSEU</name>
<accession>A0A840Q5X0</accession>